<protein>
    <submittedName>
        <fullName evidence="2">Uncharacterized protein</fullName>
    </submittedName>
</protein>
<evidence type="ECO:0000256" key="1">
    <source>
        <dbReference type="SAM" id="SignalP"/>
    </source>
</evidence>
<dbReference type="Proteomes" id="UP001175000">
    <property type="component" value="Unassembled WGS sequence"/>
</dbReference>
<accession>A0AA39X527</accession>
<organism evidence="2 3">
    <name type="scientific">Immersiella caudata</name>
    <dbReference type="NCBI Taxonomy" id="314043"/>
    <lineage>
        <taxon>Eukaryota</taxon>
        <taxon>Fungi</taxon>
        <taxon>Dikarya</taxon>
        <taxon>Ascomycota</taxon>
        <taxon>Pezizomycotina</taxon>
        <taxon>Sordariomycetes</taxon>
        <taxon>Sordariomycetidae</taxon>
        <taxon>Sordariales</taxon>
        <taxon>Lasiosphaeriaceae</taxon>
        <taxon>Immersiella</taxon>
    </lineage>
</organism>
<evidence type="ECO:0000313" key="3">
    <source>
        <dbReference type="Proteomes" id="UP001175000"/>
    </source>
</evidence>
<dbReference type="AlphaFoldDB" id="A0AA39X527"/>
<keyword evidence="1" id="KW-0732">Signal</keyword>
<reference evidence="2" key="1">
    <citation type="submission" date="2023-06" db="EMBL/GenBank/DDBJ databases">
        <title>Genome-scale phylogeny and comparative genomics of the fungal order Sordariales.</title>
        <authorList>
            <consortium name="Lawrence Berkeley National Laboratory"/>
            <person name="Hensen N."/>
            <person name="Bonometti L."/>
            <person name="Westerberg I."/>
            <person name="Brannstrom I.O."/>
            <person name="Guillou S."/>
            <person name="Cros-Aarteil S."/>
            <person name="Calhoun S."/>
            <person name="Haridas S."/>
            <person name="Kuo A."/>
            <person name="Mondo S."/>
            <person name="Pangilinan J."/>
            <person name="Riley R."/>
            <person name="Labutti K."/>
            <person name="Andreopoulos B."/>
            <person name="Lipzen A."/>
            <person name="Chen C."/>
            <person name="Yanf M."/>
            <person name="Daum C."/>
            <person name="Ng V."/>
            <person name="Clum A."/>
            <person name="Steindorff A."/>
            <person name="Ohm R."/>
            <person name="Martin F."/>
            <person name="Silar P."/>
            <person name="Natvig D."/>
            <person name="Lalanne C."/>
            <person name="Gautier V."/>
            <person name="Ament-Velasquez S.L."/>
            <person name="Kruys A."/>
            <person name="Hutchinson M.I."/>
            <person name="Powell A.J."/>
            <person name="Barry K."/>
            <person name="Miller A.N."/>
            <person name="Grigoriev I.V."/>
            <person name="Debuchy R."/>
            <person name="Gladieux P."/>
            <person name="Thoren M.H."/>
            <person name="Johannesson H."/>
        </authorList>
    </citation>
    <scope>NUCLEOTIDE SEQUENCE</scope>
    <source>
        <strain evidence="2">CBS 606.72</strain>
    </source>
</reference>
<evidence type="ECO:0000313" key="2">
    <source>
        <dbReference type="EMBL" id="KAK0627464.1"/>
    </source>
</evidence>
<sequence>MRLIALLAAPLAVQGFIFPADRPDGVYTVAIDDDGNALGEPRLVSALPDTAKLSRRQAPALPNPQTSCHNRALVVSDWNVALSAFNSLCDKGEHYPANTSVVVSVGSTIAYLCNYQNSNRCWSSESNEANQRINRQCGNSGIGWVYVDQYKKSYGRENKDVSIC</sequence>
<feature type="signal peptide" evidence="1">
    <location>
        <begin position="1"/>
        <end position="15"/>
    </location>
</feature>
<dbReference type="EMBL" id="JAULSU010000002">
    <property type="protein sequence ID" value="KAK0627464.1"/>
    <property type="molecule type" value="Genomic_DNA"/>
</dbReference>
<proteinExistence type="predicted"/>
<comment type="caution">
    <text evidence="2">The sequence shown here is derived from an EMBL/GenBank/DDBJ whole genome shotgun (WGS) entry which is preliminary data.</text>
</comment>
<gene>
    <name evidence="2" type="ORF">B0T14DRAFT_563271</name>
</gene>
<keyword evidence="3" id="KW-1185">Reference proteome</keyword>
<name>A0AA39X527_9PEZI</name>
<feature type="chain" id="PRO_5041394902" evidence="1">
    <location>
        <begin position="16"/>
        <end position="164"/>
    </location>
</feature>